<keyword evidence="2 3" id="KW-0802">TPR repeat</keyword>
<keyword evidence="5" id="KW-1185">Reference proteome</keyword>
<organism evidence="4 5">
    <name type="scientific">Candidatus Lokiarchaeum ossiferum</name>
    <dbReference type="NCBI Taxonomy" id="2951803"/>
    <lineage>
        <taxon>Archaea</taxon>
        <taxon>Promethearchaeati</taxon>
        <taxon>Promethearchaeota</taxon>
        <taxon>Promethearchaeia</taxon>
        <taxon>Promethearchaeales</taxon>
        <taxon>Promethearchaeaceae</taxon>
        <taxon>Candidatus Lokiarchaeum</taxon>
    </lineage>
</organism>
<evidence type="ECO:0000256" key="3">
    <source>
        <dbReference type="PROSITE-ProRule" id="PRU00339"/>
    </source>
</evidence>
<dbReference type="InterPro" id="IPR019734">
    <property type="entry name" value="TPR_rpt"/>
</dbReference>
<dbReference type="SMART" id="SM00028">
    <property type="entry name" value="TPR"/>
    <property type="match status" value="5"/>
</dbReference>
<dbReference type="InterPro" id="IPR011990">
    <property type="entry name" value="TPR-like_helical_dom_sf"/>
</dbReference>
<dbReference type="EMBL" id="CP104013">
    <property type="protein sequence ID" value="UYP47110.1"/>
    <property type="molecule type" value="Genomic_DNA"/>
</dbReference>
<reference evidence="4" key="1">
    <citation type="submission" date="2022-09" db="EMBL/GenBank/DDBJ databases">
        <title>Actin cytoskeleton and complex cell architecture in an #Asgard archaeon.</title>
        <authorList>
            <person name="Ponce Toledo R.I."/>
            <person name="Schleper C."/>
            <person name="Rodrigues Oliveira T."/>
            <person name="Wollweber F."/>
            <person name="Xu J."/>
            <person name="Rittmann S."/>
            <person name="Klingl A."/>
            <person name="Pilhofer M."/>
        </authorList>
    </citation>
    <scope>NUCLEOTIDE SEQUENCE</scope>
    <source>
        <strain evidence="4">B-35</strain>
    </source>
</reference>
<proteinExistence type="predicted"/>
<dbReference type="PANTHER" id="PTHR45641">
    <property type="entry name" value="TETRATRICOPEPTIDE REPEAT PROTEIN (AFU_ORTHOLOGUE AFUA_6G03870)"/>
    <property type="match status" value="1"/>
</dbReference>
<evidence type="ECO:0000313" key="4">
    <source>
        <dbReference type="EMBL" id="UYP47110.1"/>
    </source>
</evidence>
<gene>
    <name evidence="4" type="ORF">NEF87_003395</name>
</gene>
<keyword evidence="1" id="KW-0677">Repeat</keyword>
<accession>A0ABY6HUB5</accession>
<dbReference type="Pfam" id="PF13176">
    <property type="entry name" value="TPR_7"/>
    <property type="match status" value="1"/>
</dbReference>
<dbReference type="PROSITE" id="PS50293">
    <property type="entry name" value="TPR_REGION"/>
    <property type="match status" value="1"/>
</dbReference>
<evidence type="ECO:0000313" key="5">
    <source>
        <dbReference type="Proteomes" id="UP001208689"/>
    </source>
</evidence>
<sequence length="710" mass="82380">MSLNHSSGKNQREISEKRLNNLKSHLEEYIITKNETQIMEEMVYINHFVHFTENSEKYINTFCDIATIFWSYERTKEVRKILIKIEEVLTVKNDPDLRRKYLAKIKLCWGCLEAFLGNFDEAHELFNQGYEKSTDLQLKALILINSGILYSISGNNDIAQSKYHESLLIFEKLQNNIGTSLVLNHLGSLDLNLGQFDDAMIHFRKSVGIREELEQHALLIPVLNNVGEVYRIWGEIDTALTYYQRSLKIQQEYDEEKRKLVHELQGFEWVLEPWSYGTINIIKALENHKAILLFNLGLIYQSKGDFSRAFSYFQQSLEIDKQVEDNQVTVETLFQLIFLACENGYCGEAIAYFDEIQRIYLENKNSSILISQYYLVSNALILRSNENIKDYAESLEILEEIRTQEIISQDLKRYTLSFLMEGYLTELKLFNNPKIFKKAHNLASELEELAWEEKSTILLLFIKQIRAKLAFIQDKLPQSRNFLETGLEIAKTKKYWQFAGFFFRELANLSQHEKKLLNEEKGKISMGERIAIAKLDVIISHISQNQIANITEFPDYALETIKGMLFEMSDLGPIPVISESVEHLLPMDQSNETLNAVLLQKLALLYTIAIGQGNSPNYGLFGPLPIPDYSGYVALTYSFKIHDQKIQDARMKEKTFAVLCFLMPEDFVPFFSERDQIIKHLNEAISDLSDIGEITLEWIRGIKQKIIELK</sequence>
<evidence type="ECO:0000256" key="1">
    <source>
        <dbReference type="ARBA" id="ARBA00022737"/>
    </source>
</evidence>
<feature type="repeat" description="TPR" evidence="3">
    <location>
        <begin position="180"/>
        <end position="213"/>
    </location>
</feature>
<dbReference type="Proteomes" id="UP001208689">
    <property type="component" value="Chromosome"/>
</dbReference>
<feature type="repeat" description="TPR" evidence="3">
    <location>
        <begin position="220"/>
        <end position="253"/>
    </location>
</feature>
<dbReference type="SUPFAM" id="SSF48452">
    <property type="entry name" value="TPR-like"/>
    <property type="match status" value="2"/>
</dbReference>
<protein>
    <submittedName>
        <fullName evidence="4">Photosystem I assembly protein Ycf3</fullName>
    </submittedName>
</protein>
<dbReference type="Gene3D" id="1.25.40.10">
    <property type="entry name" value="Tetratricopeptide repeat domain"/>
    <property type="match status" value="2"/>
</dbReference>
<evidence type="ECO:0000256" key="2">
    <source>
        <dbReference type="ARBA" id="ARBA00022803"/>
    </source>
</evidence>
<dbReference type="PROSITE" id="PS50005">
    <property type="entry name" value="TPR"/>
    <property type="match status" value="3"/>
</dbReference>
<feature type="repeat" description="TPR" evidence="3">
    <location>
        <begin position="290"/>
        <end position="323"/>
    </location>
</feature>
<name>A0ABY6HUB5_9ARCH</name>
<dbReference type="PANTHER" id="PTHR45641:SF19">
    <property type="entry name" value="NEPHROCYSTIN-3"/>
    <property type="match status" value="1"/>
</dbReference>
<dbReference type="Pfam" id="PF13424">
    <property type="entry name" value="TPR_12"/>
    <property type="match status" value="1"/>
</dbReference>